<gene>
    <name evidence="5" type="ORF">PEVE_00017557</name>
</gene>
<evidence type="ECO:0000313" key="6">
    <source>
        <dbReference type="Proteomes" id="UP001159427"/>
    </source>
</evidence>
<dbReference type="InterPro" id="IPR018000">
    <property type="entry name" value="Neurotransmitter_ion_chnl_CS"/>
</dbReference>
<feature type="domain" description="Neurotransmitter-gated ion-channel ligand-binding" evidence="4">
    <location>
        <begin position="50"/>
        <end position="251"/>
    </location>
</feature>
<dbReference type="InterPro" id="IPR006202">
    <property type="entry name" value="Neur_chan_lig-bd"/>
</dbReference>
<dbReference type="SUPFAM" id="SSF63712">
    <property type="entry name" value="Nicotinic receptor ligand binding domain-like"/>
    <property type="match status" value="1"/>
</dbReference>
<dbReference type="PRINTS" id="PR00252">
    <property type="entry name" value="NRIONCHANNEL"/>
</dbReference>
<evidence type="ECO:0000256" key="2">
    <source>
        <dbReference type="ARBA" id="ARBA00023136"/>
    </source>
</evidence>
<evidence type="ECO:0000256" key="3">
    <source>
        <dbReference type="RuleBase" id="RU000687"/>
    </source>
</evidence>
<evidence type="ECO:0000259" key="4">
    <source>
        <dbReference type="Pfam" id="PF02931"/>
    </source>
</evidence>
<dbReference type="CDD" id="cd18990">
    <property type="entry name" value="LGIC_ECD_GABAAR"/>
    <property type="match status" value="1"/>
</dbReference>
<evidence type="ECO:0000256" key="1">
    <source>
        <dbReference type="ARBA" id="ARBA00004141"/>
    </source>
</evidence>
<dbReference type="Pfam" id="PF02931">
    <property type="entry name" value="Neur_chan_LBD"/>
    <property type="match status" value="1"/>
</dbReference>
<dbReference type="PANTHER" id="PTHR18945">
    <property type="entry name" value="NEUROTRANSMITTER GATED ION CHANNEL"/>
    <property type="match status" value="1"/>
</dbReference>
<name>A0ABN8SAN6_9CNID</name>
<dbReference type="InterPro" id="IPR036734">
    <property type="entry name" value="Neur_chan_lig-bd_sf"/>
</dbReference>
<keyword evidence="2" id="KW-0472">Membrane</keyword>
<organism evidence="5 6">
    <name type="scientific">Porites evermanni</name>
    <dbReference type="NCBI Taxonomy" id="104178"/>
    <lineage>
        <taxon>Eukaryota</taxon>
        <taxon>Metazoa</taxon>
        <taxon>Cnidaria</taxon>
        <taxon>Anthozoa</taxon>
        <taxon>Hexacorallia</taxon>
        <taxon>Scleractinia</taxon>
        <taxon>Fungiina</taxon>
        <taxon>Poritidae</taxon>
        <taxon>Porites</taxon>
    </lineage>
</organism>
<dbReference type="PROSITE" id="PS00236">
    <property type="entry name" value="NEUROTR_ION_CHANNEL"/>
    <property type="match status" value="1"/>
</dbReference>
<keyword evidence="6" id="KW-1185">Reference proteome</keyword>
<dbReference type="Proteomes" id="UP001159427">
    <property type="component" value="Unassembled WGS sequence"/>
</dbReference>
<evidence type="ECO:0000313" key="5">
    <source>
        <dbReference type="EMBL" id="CAH3187302.1"/>
    </source>
</evidence>
<proteinExistence type="inferred from homology"/>
<comment type="similarity">
    <text evidence="3">Belongs to the ligand-gated ion channel (TC 1.A.9) family.</text>
</comment>
<keyword evidence="3" id="KW-0813">Transport</keyword>
<comment type="subcellular location">
    <subcellularLocation>
        <location evidence="1">Membrane</location>
        <topology evidence="1">Multi-pass membrane protein</topology>
    </subcellularLocation>
</comment>
<dbReference type="InterPro" id="IPR006201">
    <property type="entry name" value="Neur_channel"/>
</dbReference>
<dbReference type="Gene3D" id="2.70.170.10">
    <property type="entry name" value="Neurotransmitter-gated ion-channel ligand-binding domain"/>
    <property type="match status" value="1"/>
</dbReference>
<comment type="caution">
    <text evidence="5">The sequence shown here is derived from an EMBL/GenBank/DDBJ whole genome shotgun (WGS) entry which is preliminary data.</text>
</comment>
<sequence length="465" mass="53525">MRNITRAAVNFRKTPLACAMRLVLGILIGSQCCICHRSEILADQKLSEGLQDLLRGSDPRIRPNYSGNPVEILVGISVASFSSIKEVDMEFGLDMFFRQHWKDQRLFHNLTSKITLTMGTKHPADYIWVPDTVFVDATKSYMHNVLTTSHKIDISADGQVDWGTRATVQAKCHMDFRTFPLDEQKCTLNILSYAYPTQHLIYNWKTPSVMVLDKEMAQFFMKDMTTVVQRVQYVAGEYSVLQATFTFKRRMGFYLIQIYILCSLHHARIYWPYTPRKSKGISCFVNKCIADFENVQPCRDPQRRFTIMRNLLPNILLAHLIFWGKDVEISTPFEYLLSTLYLFHIPSLELGFPCNCIWRIKAPFLRNAELRALSLTSDDSSFYRGGLYSLEEGKKEQIELNDVRKNEGSSAKEKDELESTSVDFAARIAFIIAFALMKELNSKRVLSGPRTTVWALLRGFQFRSS</sequence>
<dbReference type="EMBL" id="CALNXI010002406">
    <property type="protein sequence ID" value="CAH3187302.1"/>
    <property type="molecule type" value="Genomic_DNA"/>
</dbReference>
<keyword evidence="3" id="KW-0406">Ion transport</keyword>
<protein>
    <recommendedName>
        <fullName evidence="4">Neurotransmitter-gated ion-channel ligand-binding domain-containing protein</fullName>
    </recommendedName>
</protein>
<accession>A0ABN8SAN6</accession>
<reference evidence="5 6" key="1">
    <citation type="submission" date="2022-05" db="EMBL/GenBank/DDBJ databases">
        <authorList>
            <consortium name="Genoscope - CEA"/>
            <person name="William W."/>
        </authorList>
    </citation>
    <scope>NUCLEOTIDE SEQUENCE [LARGE SCALE GENOMIC DNA]</scope>
</reference>
<keyword evidence="3" id="KW-0407">Ion channel</keyword>